<reference evidence="4" key="1">
    <citation type="submission" date="2018-02" db="EMBL/GenBank/DDBJ databases">
        <authorList>
            <person name="Cohen D.B."/>
            <person name="Kent A.D."/>
        </authorList>
    </citation>
    <scope>NUCLEOTIDE SEQUENCE</scope>
</reference>
<sequence>MAGEGVIITLLLFFITGGQSEVTFNYDNQCLDTVWLAASPSIGDADPERDPGTLEIFFTPDEWTGSIWARTKCTNNASFYFSCETGDCGSGTIECQSPPPTYPVTLLNFSINQSVVSYEVSLNHGHNIGVRIQPIGGSLVDGTGPCPVVDCVADLSNVCPANLVATNKDGLYVGCYSACDALKDPKYCCTGDYSSPQTCQPNEYSTRFKNLCNLAHTYPGDNQPPIYNCRGAEKYYITFCPK</sequence>
<feature type="disulfide bond" evidence="2">
    <location>
        <begin position="88"/>
        <end position="95"/>
    </location>
</feature>
<dbReference type="Pfam" id="PF00314">
    <property type="entry name" value="Thaumatin"/>
    <property type="match status" value="1"/>
</dbReference>
<evidence type="ECO:0000256" key="2">
    <source>
        <dbReference type="PIRSR" id="PIRSR002703-1"/>
    </source>
</evidence>
<dbReference type="EMBL" id="OIVN01002168">
    <property type="protein sequence ID" value="SPD01194.1"/>
    <property type="molecule type" value="Genomic_DNA"/>
</dbReference>
<feature type="chain" id="PRO_5014815567" description="Thaumatin-like protein" evidence="3">
    <location>
        <begin position="21"/>
        <end position="242"/>
    </location>
</feature>
<accession>A0A2N9GPK8</accession>
<feature type="disulfide bond" evidence="2">
    <location>
        <begin position="146"/>
        <end position="229"/>
    </location>
</feature>
<feature type="disulfide bond" evidence="2">
    <location>
        <begin position="179"/>
        <end position="188"/>
    </location>
</feature>
<dbReference type="SUPFAM" id="SSF49870">
    <property type="entry name" value="Osmotin, thaumatin-like protein"/>
    <property type="match status" value="1"/>
</dbReference>
<dbReference type="PROSITE" id="PS51367">
    <property type="entry name" value="THAUMATIN_2"/>
    <property type="match status" value="1"/>
</dbReference>
<organism evidence="4">
    <name type="scientific">Fagus sylvatica</name>
    <name type="common">Beechnut</name>
    <dbReference type="NCBI Taxonomy" id="28930"/>
    <lineage>
        <taxon>Eukaryota</taxon>
        <taxon>Viridiplantae</taxon>
        <taxon>Streptophyta</taxon>
        <taxon>Embryophyta</taxon>
        <taxon>Tracheophyta</taxon>
        <taxon>Spermatophyta</taxon>
        <taxon>Magnoliopsida</taxon>
        <taxon>eudicotyledons</taxon>
        <taxon>Gunneridae</taxon>
        <taxon>Pentapetalae</taxon>
        <taxon>rosids</taxon>
        <taxon>fabids</taxon>
        <taxon>Fagales</taxon>
        <taxon>Fagaceae</taxon>
        <taxon>Fagus</taxon>
    </lineage>
</organism>
<feature type="disulfide bond" evidence="2">
    <location>
        <begin position="73"/>
        <end position="83"/>
    </location>
</feature>
<dbReference type="InterPro" id="IPR001938">
    <property type="entry name" value="Thaumatin"/>
</dbReference>
<dbReference type="InterPro" id="IPR037176">
    <property type="entry name" value="Osmotin/thaumatin-like_sf"/>
</dbReference>
<dbReference type="PIRSF" id="PIRSF002703">
    <property type="entry name" value="Thaumatin"/>
    <property type="match status" value="1"/>
</dbReference>
<dbReference type="PRINTS" id="PR00347">
    <property type="entry name" value="THAUMATIN"/>
</dbReference>
<feature type="disulfide bond" evidence="2">
    <location>
        <begin position="30"/>
        <end position="240"/>
    </location>
</feature>
<name>A0A2N9GPK8_FAGSY</name>
<keyword evidence="3" id="KW-0732">Signal</keyword>
<protein>
    <recommendedName>
        <fullName evidence="5">Thaumatin-like protein</fullName>
    </recommendedName>
</protein>
<dbReference type="Gene3D" id="2.60.110.10">
    <property type="entry name" value="Thaumatin"/>
    <property type="match status" value="1"/>
</dbReference>
<evidence type="ECO:0000256" key="1">
    <source>
        <dbReference type="ARBA" id="ARBA00010607"/>
    </source>
</evidence>
<dbReference type="SMART" id="SM00205">
    <property type="entry name" value="THN"/>
    <property type="match status" value="1"/>
</dbReference>
<proteinExistence type="inferred from homology"/>
<dbReference type="AlphaFoldDB" id="A0A2N9GPK8"/>
<evidence type="ECO:0008006" key="5">
    <source>
        <dbReference type="Google" id="ProtNLM"/>
    </source>
</evidence>
<feature type="disulfide bond" evidence="2">
    <location>
        <begin position="159"/>
        <end position="175"/>
    </location>
</feature>
<keyword evidence="2" id="KW-1015">Disulfide bond</keyword>
<evidence type="ECO:0000256" key="3">
    <source>
        <dbReference type="SAM" id="SignalP"/>
    </source>
</evidence>
<comment type="similarity">
    <text evidence="1">Belongs to the thaumatin family.</text>
</comment>
<feature type="disulfide bond" evidence="2">
    <location>
        <begin position="151"/>
        <end position="212"/>
    </location>
</feature>
<dbReference type="PANTHER" id="PTHR31048">
    <property type="entry name" value="OS03G0233200 PROTEIN"/>
    <property type="match status" value="1"/>
</dbReference>
<evidence type="ECO:0000313" key="4">
    <source>
        <dbReference type="EMBL" id="SPD01194.1"/>
    </source>
</evidence>
<feature type="disulfide bond" evidence="2">
    <location>
        <begin position="189"/>
        <end position="199"/>
    </location>
</feature>
<gene>
    <name evidence="4" type="ORF">FSB_LOCUS29076</name>
</gene>
<feature type="signal peptide" evidence="3">
    <location>
        <begin position="1"/>
        <end position="20"/>
    </location>
</feature>